<protein>
    <submittedName>
        <fullName evidence="2">Uncharacterized protein</fullName>
    </submittedName>
</protein>
<feature type="compositionally biased region" description="Basic and acidic residues" evidence="1">
    <location>
        <begin position="336"/>
        <end position="350"/>
    </location>
</feature>
<dbReference type="AlphaFoldDB" id="A0A3N4IFU6"/>
<feature type="region of interest" description="Disordered" evidence="1">
    <location>
        <begin position="153"/>
        <end position="186"/>
    </location>
</feature>
<sequence length="401" mass="44756">MATIKKEEEDTPAFNAFTSHQEQDRPSDPHIKIEDGAPQVKVEEKSTHSLGIYERPHHDDKHRDWNTTLDVRTEQATSSSTPMIGSKHDLAASAFFSTFWDSGRGSNNQFLTSPSAVQSHPAPLPHVLTEHALAREIALRCIKKEGNITAKPTKVVKAKRQPRKGDKPGPFLQTSTLSRGLPQTASIPDSQLGIGSKEWGMNIHLSSIRKFQCPLVAADPILDQGRPVAEYRAHGDRCSESFSADLASEEKYFIHFRDECRKSIFVCNAPVLSGGHIVDCGKEFDVRKQAQEFVEHVLYGELHHISFFECGIVPKGQTNAVRCTSSLSSSKHGMKKDHPLKAHHDKEHQSLSDEEKLMGALRFIAMWEAQSADYKAICHETEGLPSSMNFRVSSFTFFCLI</sequence>
<evidence type="ECO:0000313" key="3">
    <source>
        <dbReference type="Proteomes" id="UP000275078"/>
    </source>
</evidence>
<feature type="region of interest" description="Disordered" evidence="1">
    <location>
        <begin position="1"/>
        <end position="42"/>
    </location>
</feature>
<name>A0A3N4IFU6_ASCIM</name>
<organism evidence="2 3">
    <name type="scientific">Ascobolus immersus RN42</name>
    <dbReference type="NCBI Taxonomy" id="1160509"/>
    <lineage>
        <taxon>Eukaryota</taxon>
        <taxon>Fungi</taxon>
        <taxon>Dikarya</taxon>
        <taxon>Ascomycota</taxon>
        <taxon>Pezizomycotina</taxon>
        <taxon>Pezizomycetes</taxon>
        <taxon>Pezizales</taxon>
        <taxon>Ascobolaceae</taxon>
        <taxon>Ascobolus</taxon>
    </lineage>
</organism>
<feature type="region of interest" description="Disordered" evidence="1">
    <location>
        <begin position="327"/>
        <end position="350"/>
    </location>
</feature>
<proteinExistence type="predicted"/>
<evidence type="ECO:0000256" key="1">
    <source>
        <dbReference type="SAM" id="MobiDB-lite"/>
    </source>
</evidence>
<dbReference type="EMBL" id="ML119656">
    <property type="protein sequence ID" value="RPA85032.1"/>
    <property type="molecule type" value="Genomic_DNA"/>
</dbReference>
<feature type="compositionally biased region" description="Basic and acidic residues" evidence="1">
    <location>
        <begin position="21"/>
        <end position="42"/>
    </location>
</feature>
<evidence type="ECO:0000313" key="2">
    <source>
        <dbReference type="EMBL" id="RPA85032.1"/>
    </source>
</evidence>
<gene>
    <name evidence="2" type="ORF">BJ508DRAFT_323219</name>
</gene>
<dbReference type="Proteomes" id="UP000275078">
    <property type="component" value="Unassembled WGS sequence"/>
</dbReference>
<accession>A0A3N4IFU6</accession>
<feature type="compositionally biased region" description="Polar residues" evidence="1">
    <location>
        <begin position="172"/>
        <end position="186"/>
    </location>
</feature>
<keyword evidence="3" id="KW-1185">Reference proteome</keyword>
<reference evidence="2 3" key="1">
    <citation type="journal article" date="2018" name="Nat. Ecol. Evol.">
        <title>Pezizomycetes genomes reveal the molecular basis of ectomycorrhizal truffle lifestyle.</title>
        <authorList>
            <person name="Murat C."/>
            <person name="Payen T."/>
            <person name="Noel B."/>
            <person name="Kuo A."/>
            <person name="Morin E."/>
            <person name="Chen J."/>
            <person name="Kohler A."/>
            <person name="Krizsan K."/>
            <person name="Balestrini R."/>
            <person name="Da Silva C."/>
            <person name="Montanini B."/>
            <person name="Hainaut M."/>
            <person name="Levati E."/>
            <person name="Barry K.W."/>
            <person name="Belfiori B."/>
            <person name="Cichocki N."/>
            <person name="Clum A."/>
            <person name="Dockter R.B."/>
            <person name="Fauchery L."/>
            <person name="Guy J."/>
            <person name="Iotti M."/>
            <person name="Le Tacon F."/>
            <person name="Lindquist E.A."/>
            <person name="Lipzen A."/>
            <person name="Malagnac F."/>
            <person name="Mello A."/>
            <person name="Molinier V."/>
            <person name="Miyauchi S."/>
            <person name="Poulain J."/>
            <person name="Riccioni C."/>
            <person name="Rubini A."/>
            <person name="Sitrit Y."/>
            <person name="Splivallo R."/>
            <person name="Traeger S."/>
            <person name="Wang M."/>
            <person name="Zifcakova L."/>
            <person name="Wipf D."/>
            <person name="Zambonelli A."/>
            <person name="Paolocci F."/>
            <person name="Nowrousian M."/>
            <person name="Ottonello S."/>
            <person name="Baldrian P."/>
            <person name="Spatafora J.W."/>
            <person name="Henrissat B."/>
            <person name="Nagy L.G."/>
            <person name="Aury J.M."/>
            <person name="Wincker P."/>
            <person name="Grigoriev I.V."/>
            <person name="Bonfante P."/>
            <person name="Martin F.M."/>
        </authorList>
    </citation>
    <scope>NUCLEOTIDE SEQUENCE [LARGE SCALE GENOMIC DNA]</scope>
    <source>
        <strain evidence="2 3">RN42</strain>
    </source>
</reference>